<dbReference type="RefSeq" id="YP_009224134.1">
    <property type="nucleotide sequence ID" value="NC_029077.1"/>
</dbReference>
<dbReference type="KEGG" id="vg:26795279"/>
<dbReference type="EMBL" id="KM401838">
    <property type="protein sequence ID" value="AIS73585.1"/>
    <property type="molecule type" value="Genomic_DNA"/>
</dbReference>
<organism evidence="1 2">
    <name type="scientific">Mycobacterium phage VohminGhazi</name>
    <dbReference type="NCBI Taxonomy" id="1542912"/>
    <lineage>
        <taxon>Viruses</taxon>
        <taxon>Duplodnaviria</taxon>
        <taxon>Heunggongvirae</taxon>
        <taxon>Uroviricota</taxon>
        <taxon>Caudoviricetes</taxon>
        <taxon>Gladiatorvirus</taxon>
        <taxon>Gladiatorvirus ericB</taxon>
    </lineage>
</organism>
<protein>
    <submittedName>
        <fullName evidence="1">Uncharacterized protein</fullName>
    </submittedName>
</protein>
<gene>
    <name evidence="1" type="ORF">PBI_VOHMINGHAZI_12</name>
</gene>
<dbReference type="GeneID" id="26795279"/>
<evidence type="ECO:0000313" key="1">
    <source>
        <dbReference type="EMBL" id="AIS73585.1"/>
    </source>
</evidence>
<sequence length="52" mass="5787">MTFIKGKLLALAIKYATNYLRRHPEVLTEVSNHIPGKIDNLVLEALAKLLGV</sequence>
<name>A0A097BXB7_9CAUD</name>
<dbReference type="OrthoDB" id="26041at10239"/>
<evidence type="ECO:0000313" key="2">
    <source>
        <dbReference type="Proteomes" id="UP000029887"/>
    </source>
</evidence>
<proteinExistence type="predicted"/>
<accession>A0A097BXB7</accession>
<reference evidence="1 2" key="1">
    <citation type="submission" date="2014-08" db="EMBL/GenBank/DDBJ databases">
        <authorList>
            <person name="Baker A.R."/>
            <person name="Burr A.R."/>
            <person name="Dasin A.T."/>
            <person name="Garcia J.E."/>
            <person name="Guerrero B.J."/>
            <person name="Jones M.I."/>
            <person name="Kim J.T."/>
            <person name="Rockwood T.C."/>
            <person name="Shen A.C.Y."/>
            <person name="Stoddart K.E."/>
            <person name="Truong Q.M."/>
            <person name="Villegas R.L."/>
            <person name="Walker J.M."/>
            <person name="Bhuiyan S."/>
            <person name="Benjamin R.C."/>
            <person name="Hughes L.E."/>
            <person name="Hale R.H."/>
            <person name="Visi D.H."/>
            <person name="Allen M.S."/>
            <person name="Anders K.R."/>
            <person name="Braun M.A."/>
            <person name="Delesalle V.A."/>
            <person name="Ware V.C."/>
            <person name="Bradley K.W."/>
            <person name="Barker L.P."/>
            <person name="Asai D.J."/>
            <person name="Bowman C.A."/>
            <person name="Russell D.A."/>
            <person name="Pope W.H."/>
            <person name="Jacobs-Sera D."/>
            <person name="Hendrix R.W."/>
            <person name="Hatfull G.F."/>
        </authorList>
    </citation>
    <scope>NUCLEOTIDE SEQUENCE [LARGE SCALE GENOMIC DNA]</scope>
</reference>
<dbReference type="Proteomes" id="UP000029887">
    <property type="component" value="Segment"/>
</dbReference>